<evidence type="ECO:0000313" key="17">
    <source>
        <dbReference type="Proteomes" id="UP000241762"/>
    </source>
</evidence>
<comment type="similarity">
    <text evidence="2 13">Belongs to the OXA1/ALB3/YidC family. Type 1 subfamily.</text>
</comment>
<dbReference type="Proteomes" id="UP000241762">
    <property type="component" value="Chromosome"/>
</dbReference>
<dbReference type="KEGG" id="ptc:phytr_3820"/>
<feature type="transmembrane region" description="Helical" evidence="13">
    <location>
        <begin position="421"/>
        <end position="442"/>
    </location>
</feature>
<dbReference type="GO" id="GO:0032977">
    <property type="term" value="F:membrane insertase activity"/>
    <property type="evidence" value="ECO:0007669"/>
    <property type="project" value="InterPro"/>
</dbReference>
<evidence type="ECO:0000256" key="6">
    <source>
        <dbReference type="ARBA" id="ARBA00022692"/>
    </source>
</evidence>
<organism evidence="16 17">
    <name type="scientific">Candidatus Phycorickettsia trachydisci</name>
    <dbReference type="NCBI Taxonomy" id="2115978"/>
    <lineage>
        <taxon>Bacteria</taxon>
        <taxon>Pseudomonadati</taxon>
        <taxon>Pseudomonadota</taxon>
        <taxon>Alphaproteobacteria</taxon>
        <taxon>Rickettsiales</taxon>
        <taxon>Rickettsiaceae</taxon>
        <taxon>Candidatus Phycorickettsia</taxon>
    </lineage>
</organism>
<dbReference type="InterPro" id="IPR047196">
    <property type="entry name" value="YidC_ALB_C"/>
</dbReference>
<keyword evidence="8 13" id="KW-1133">Transmembrane helix</keyword>
<dbReference type="GO" id="GO:0051205">
    <property type="term" value="P:protein insertion into membrane"/>
    <property type="evidence" value="ECO:0007669"/>
    <property type="project" value="TreeGrafter"/>
</dbReference>
<evidence type="ECO:0000256" key="7">
    <source>
        <dbReference type="ARBA" id="ARBA00022927"/>
    </source>
</evidence>
<dbReference type="NCBIfam" id="TIGR03593">
    <property type="entry name" value="yidC_nterm"/>
    <property type="match status" value="1"/>
</dbReference>
<proteinExistence type="inferred from homology"/>
<comment type="function">
    <text evidence="13">Required for the insertion and/or proper folding and/or complex formation of integral membrane proteins into the membrane. Involved in integration of membrane proteins that insert both dependently and independently of the Sec translocase complex, as well as at least some lipoproteins. Aids folding of multispanning membrane proteins.</text>
</comment>
<keyword evidence="5 13" id="KW-1003">Cell membrane</keyword>
<evidence type="ECO:0000256" key="2">
    <source>
        <dbReference type="ARBA" id="ARBA00010527"/>
    </source>
</evidence>
<keyword evidence="10 13" id="KW-0143">Chaperone</keyword>
<dbReference type="PANTHER" id="PTHR12428">
    <property type="entry name" value="OXA1"/>
    <property type="match status" value="1"/>
</dbReference>
<name>A0A2P1P7T7_9RICK</name>
<evidence type="ECO:0000256" key="5">
    <source>
        <dbReference type="ARBA" id="ARBA00022475"/>
    </source>
</evidence>
<feature type="transmembrane region" description="Helical" evidence="13">
    <location>
        <begin position="6"/>
        <end position="23"/>
    </location>
</feature>
<dbReference type="EMBL" id="CP027845">
    <property type="protein sequence ID" value="AVP87333.1"/>
    <property type="molecule type" value="Genomic_DNA"/>
</dbReference>
<evidence type="ECO:0000256" key="12">
    <source>
        <dbReference type="ARBA" id="ARBA00033342"/>
    </source>
</evidence>
<keyword evidence="6 13" id="KW-0812">Transmembrane</keyword>
<reference evidence="16 17" key="1">
    <citation type="submission" date="2018-03" db="EMBL/GenBank/DDBJ databases">
        <title>A gene transfer event suggests a long-term partnership between eustigmatophyte algae and a novel lineage of endosymbiotic bacteria.</title>
        <authorList>
            <person name="Yurchenko T."/>
            <person name="Sevcikova T."/>
            <person name="Pribyl P."/>
            <person name="El Karkouri K."/>
            <person name="Klimes V."/>
            <person name="Amaral R."/>
            <person name="Zbrankova V."/>
            <person name="Kim E."/>
            <person name="Raoult D."/>
            <person name="Santos L.M.A."/>
            <person name="Elias M."/>
        </authorList>
    </citation>
    <scope>NUCLEOTIDE SEQUENCE [LARGE SCALE GENOMIC DNA]</scope>
    <source>
        <strain evidence="16">CCALA 838</strain>
    </source>
</reference>
<evidence type="ECO:0000259" key="14">
    <source>
        <dbReference type="Pfam" id="PF02096"/>
    </source>
</evidence>
<comment type="subcellular location">
    <subcellularLocation>
        <location evidence="1">Cell inner membrane</location>
        <topology evidence="1">Multi-pass membrane protein</topology>
    </subcellularLocation>
    <subcellularLocation>
        <location evidence="13">Cell membrane</location>
        <topology evidence="13">Multi-pass membrane protein</topology>
    </subcellularLocation>
</comment>
<evidence type="ECO:0000256" key="3">
    <source>
        <dbReference type="ARBA" id="ARBA00015325"/>
    </source>
</evidence>
<evidence type="ECO:0000313" key="16">
    <source>
        <dbReference type="EMBL" id="AVP87333.1"/>
    </source>
</evidence>
<comment type="subunit">
    <text evidence="13">Interacts with the Sec translocase complex via SecD. Specifically interacts with transmembrane segments of nascent integral membrane proteins during membrane integration.</text>
</comment>
<dbReference type="NCBIfam" id="TIGR03592">
    <property type="entry name" value="yidC_oxa1_cterm"/>
    <property type="match status" value="1"/>
</dbReference>
<sequence>MNNNLILSIILSIAIIVGWQYFYETPRIKALQQRKANIEKNNLLAQKAEKPETMVPIEQSISTPTRVKIANGVINGSINLIGARIDDVLLTEYKDDLNDNHKVRLLAPSNTQESYFIELGWHSSDLNAKLPNSKTLWNAHTDKLTPEQPLILSWTNEDGVIFQIEFKLDDQYMLFVNQKVINNSKAPLELKTYSLINRLYKTTKNEAILHKGFLGVIGKELHELSYSDLKDHKTFPKPSTNWFGMTDKYWFTAIIPDQKNQNTINLHHTKNQNLDKYQLDILSELQTLEPSQTTETSNKVFVGAKKVKLLDQYVKQYGIKLFDRAIDFGRLYIITKPIFYVINFFHSILGNFGLSIIAITILIKALLFGLSVKSGKSIKKMKALQPKIDKIKKQYDHDKARLNQEIMALYKRENFNPLSGCLPILVQIPILFAIYKVLYVTIEMRHAPFYGWIGDLSAPDPTSILTLFGLIPVNLPSFLQIGVWPALMAISMFIQQKLTGNVASDPVQEQVMKLMPFMLLFMLAHFPAGLMIYWTVSNILSIVQQLYINKYVN</sequence>
<protein>
    <recommendedName>
        <fullName evidence="3 13">Membrane protein insertase YidC</fullName>
    </recommendedName>
    <alternativeName>
        <fullName evidence="12 13">Foldase YidC</fullName>
    </alternativeName>
    <alternativeName>
        <fullName evidence="11 13">Membrane integrase YidC</fullName>
    </alternativeName>
    <alternativeName>
        <fullName evidence="13">Membrane protein YidC</fullName>
    </alternativeName>
</protein>
<evidence type="ECO:0000256" key="8">
    <source>
        <dbReference type="ARBA" id="ARBA00022989"/>
    </source>
</evidence>
<dbReference type="AlphaFoldDB" id="A0A2P1P7T7"/>
<dbReference type="PANTHER" id="PTHR12428:SF65">
    <property type="entry name" value="CYTOCHROME C OXIDASE ASSEMBLY PROTEIN COX18, MITOCHONDRIAL"/>
    <property type="match status" value="1"/>
</dbReference>
<feature type="transmembrane region" description="Helical" evidence="13">
    <location>
        <begin position="514"/>
        <end position="536"/>
    </location>
</feature>
<dbReference type="CDD" id="cd19961">
    <property type="entry name" value="EcYidC-like_peri"/>
    <property type="match status" value="1"/>
</dbReference>
<gene>
    <name evidence="13" type="primary">yidC</name>
    <name evidence="16" type="ORF">phytr_3820</name>
</gene>
<dbReference type="PRINTS" id="PR00701">
    <property type="entry name" value="60KDINNERMP"/>
</dbReference>
<evidence type="ECO:0000256" key="11">
    <source>
        <dbReference type="ARBA" id="ARBA00033245"/>
    </source>
</evidence>
<dbReference type="InterPro" id="IPR028053">
    <property type="entry name" value="Membr_insert_YidC_N"/>
</dbReference>
<feature type="domain" description="Membrane insertase YidC N-terminal" evidence="15">
    <location>
        <begin position="66"/>
        <end position="340"/>
    </location>
</feature>
<dbReference type="RefSeq" id="WP_106874199.1">
    <property type="nucleotide sequence ID" value="NZ_CP027845.1"/>
</dbReference>
<dbReference type="CDD" id="cd20070">
    <property type="entry name" value="5TM_YidC_Alb3"/>
    <property type="match status" value="1"/>
</dbReference>
<dbReference type="InterPro" id="IPR028055">
    <property type="entry name" value="YidC/Oxa/ALB_C"/>
</dbReference>
<evidence type="ECO:0000256" key="4">
    <source>
        <dbReference type="ARBA" id="ARBA00022448"/>
    </source>
</evidence>
<dbReference type="InterPro" id="IPR001708">
    <property type="entry name" value="YidC/ALB3/OXA1/COX18"/>
</dbReference>
<dbReference type="InterPro" id="IPR019998">
    <property type="entry name" value="Membr_insert_YidC"/>
</dbReference>
<dbReference type="GO" id="GO:0015031">
    <property type="term" value="P:protein transport"/>
    <property type="evidence" value="ECO:0007669"/>
    <property type="project" value="UniProtKB-KW"/>
</dbReference>
<dbReference type="NCBIfam" id="NF002353">
    <property type="entry name" value="PRK01318.1-4"/>
    <property type="match status" value="1"/>
</dbReference>
<evidence type="ECO:0000256" key="10">
    <source>
        <dbReference type="ARBA" id="ARBA00023186"/>
    </source>
</evidence>
<dbReference type="Pfam" id="PF02096">
    <property type="entry name" value="60KD_IMP"/>
    <property type="match status" value="1"/>
</dbReference>
<keyword evidence="7 13" id="KW-0653">Protein transport</keyword>
<dbReference type="Pfam" id="PF14849">
    <property type="entry name" value="YidC_periplas"/>
    <property type="match status" value="1"/>
</dbReference>
<evidence type="ECO:0000259" key="15">
    <source>
        <dbReference type="Pfam" id="PF14849"/>
    </source>
</evidence>
<dbReference type="GO" id="GO:0005886">
    <property type="term" value="C:plasma membrane"/>
    <property type="evidence" value="ECO:0007669"/>
    <property type="project" value="UniProtKB-SubCell"/>
</dbReference>
<accession>A0A2P1P7T7</accession>
<dbReference type="PRINTS" id="PR01900">
    <property type="entry name" value="YIDCPROTEIN"/>
</dbReference>
<keyword evidence="9 13" id="KW-0472">Membrane</keyword>
<keyword evidence="4 13" id="KW-0813">Transport</keyword>
<evidence type="ECO:0000256" key="13">
    <source>
        <dbReference type="HAMAP-Rule" id="MF_01810"/>
    </source>
</evidence>
<feature type="domain" description="Membrane insertase YidC/Oxa/ALB C-terminal" evidence="14">
    <location>
        <begin position="352"/>
        <end position="550"/>
    </location>
</feature>
<feature type="transmembrane region" description="Helical" evidence="13">
    <location>
        <begin position="352"/>
        <end position="372"/>
    </location>
</feature>
<dbReference type="Gene3D" id="2.70.98.90">
    <property type="match status" value="1"/>
</dbReference>
<evidence type="ECO:0000256" key="1">
    <source>
        <dbReference type="ARBA" id="ARBA00004429"/>
    </source>
</evidence>
<keyword evidence="17" id="KW-1185">Reference proteome</keyword>
<feature type="transmembrane region" description="Helical" evidence="13">
    <location>
        <begin position="462"/>
        <end position="494"/>
    </location>
</feature>
<dbReference type="InterPro" id="IPR038221">
    <property type="entry name" value="YidC_periplasmic_sf"/>
</dbReference>
<dbReference type="OrthoDB" id="9780552at2"/>
<dbReference type="HAMAP" id="MF_01810">
    <property type="entry name" value="YidC_type1"/>
    <property type="match status" value="1"/>
</dbReference>
<evidence type="ECO:0000256" key="9">
    <source>
        <dbReference type="ARBA" id="ARBA00023136"/>
    </source>
</evidence>